<evidence type="ECO:0000256" key="2">
    <source>
        <dbReference type="ARBA" id="ARBA00007362"/>
    </source>
</evidence>
<feature type="transmembrane region" description="Helical" evidence="6">
    <location>
        <begin position="171"/>
        <end position="192"/>
    </location>
</feature>
<dbReference type="RefSeq" id="WP_115515877.1">
    <property type="nucleotide sequence ID" value="NZ_QRGO01000001.1"/>
</dbReference>
<dbReference type="PANTHER" id="PTHR32322">
    <property type="entry name" value="INNER MEMBRANE TRANSPORTER"/>
    <property type="match status" value="1"/>
</dbReference>
<feature type="transmembrane region" description="Helical" evidence="6">
    <location>
        <begin position="146"/>
        <end position="165"/>
    </location>
</feature>
<name>A0A371B8Z5_9BRAD</name>
<dbReference type="EMBL" id="QRGO01000001">
    <property type="protein sequence ID" value="RDV03851.1"/>
    <property type="molecule type" value="Genomic_DNA"/>
</dbReference>
<keyword evidence="4 6" id="KW-1133">Transmembrane helix</keyword>
<evidence type="ECO:0000313" key="9">
    <source>
        <dbReference type="Proteomes" id="UP000263993"/>
    </source>
</evidence>
<comment type="subcellular location">
    <subcellularLocation>
        <location evidence="1">Membrane</location>
        <topology evidence="1">Multi-pass membrane protein</topology>
    </subcellularLocation>
</comment>
<keyword evidence="5 6" id="KW-0472">Membrane</keyword>
<feature type="domain" description="EamA" evidence="7">
    <location>
        <begin position="27"/>
        <end position="157"/>
    </location>
</feature>
<feature type="transmembrane region" description="Helical" evidence="6">
    <location>
        <begin position="204"/>
        <end position="223"/>
    </location>
</feature>
<evidence type="ECO:0000256" key="1">
    <source>
        <dbReference type="ARBA" id="ARBA00004141"/>
    </source>
</evidence>
<dbReference type="AlphaFoldDB" id="A0A371B8Z5"/>
<comment type="similarity">
    <text evidence="2">Belongs to the EamA transporter family.</text>
</comment>
<feature type="transmembrane region" description="Helical" evidence="6">
    <location>
        <begin position="51"/>
        <end position="74"/>
    </location>
</feature>
<feature type="transmembrane region" description="Helical" evidence="6">
    <location>
        <begin position="235"/>
        <end position="257"/>
    </location>
</feature>
<evidence type="ECO:0000256" key="5">
    <source>
        <dbReference type="ARBA" id="ARBA00023136"/>
    </source>
</evidence>
<evidence type="ECO:0000313" key="8">
    <source>
        <dbReference type="EMBL" id="RDV03851.1"/>
    </source>
</evidence>
<evidence type="ECO:0000256" key="3">
    <source>
        <dbReference type="ARBA" id="ARBA00022692"/>
    </source>
</evidence>
<gene>
    <name evidence="8" type="ORF">DXH78_04180</name>
</gene>
<accession>A0A371B8Z5</accession>
<organism evidence="8 9">
    <name type="scientific">Undibacter mobilis</name>
    <dbReference type="NCBI Taxonomy" id="2292256"/>
    <lineage>
        <taxon>Bacteria</taxon>
        <taxon>Pseudomonadati</taxon>
        <taxon>Pseudomonadota</taxon>
        <taxon>Alphaproteobacteria</taxon>
        <taxon>Hyphomicrobiales</taxon>
        <taxon>Nitrobacteraceae</taxon>
        <taxon>Undibacter</taxon>
    </lineage>
</organism>
<dbReference type="Pfam" id="PF00892">
    <property type="entry name" value="EamA"/>
    <property type="match status" value="2"/>
</dbReference>
<feature type="transmembrane region" description="Helical" evidence="6">
    <location>
        <begin position="117"/>
        <end position="134"/>
    </location>
</feature>
<dbReference type="OrthoDB" id="184388at2"/>
<evidence type="ECO:0000256" key="6">
    <source>
        <dbReference type="SAM" id="Phobius"/>
    </source>
</evidence>
<proteinExistence type="inferred from homology"/>
<sequence>MSSPASSESSAPPPHHHTTRPLDAVAIAVTVVVCLSWGFNQAAVKLAIHDIPAMMQGAIRSAIGMTIVTLWCWLRGIPLFRRDGTLWVGLLAGTLFGVEFAMIYQGLAYTTATRASVFLYMAPFLVVLGGRILLPGDRFRMSQWAGLLLSFAGMIMAFGVPTPALDPRQTLGDILTLIAAVLWACTTLLIKSSRALNATSPEKVLLYQLLMSTPIIALASWFAGERITHWPDHQALAMMAYQSVWVVSVTFVVWFALIKKYSASRVSAFSVLTPLFGVAAGHFVMGDPITPAFLVAVAFVAIGLVLVNKPQS</sequence>
<reference evidence="9" key="1">
    <citation type="submission" date="2018-08" db="EMBL/GenBank/DDBJ databases">
        <authorList>
            <person name="Kim S.-J."/>
            <person name="Jung G.-Y."/>
        </authorList>
    </citation>
    <scope>NUCLEOTIDE SEQUENCE [LARGE SCALE GENOMIC DNA]</scope>
    <source>
        <strain evidence="9">GY_H</strain>
    </source>
</reference>
<feature type="transmembrane region" description="Helical" evidence="6">
    <location>
        <begin position="86"/>
        <end position="105"/>
    </location>
</feature>
<dbReference type="Proteomes" id="UP000263993">
    <property type="component" value="Unassembled WGS sequence"/>
</dbReference>
<protein>
    <submittedName>
        <fullName evidence="8">DMT family transporter</fullName>
    </submittedName>
</protein>
<evidence type="ECO:0000259" key="7">
    <source>
        <dbReference type="Pfam" id="PF00892"/>
    </source>
</evidence>
<dbReference type="PANTHER" id="PTHR32322:SF2">
    <property type="entry name" value="EAMA DOMAIN-CONTAINING PROTEIN"/>
    <property type="match status" value="1"/>
</dbReference>
<dbReference type="InterPro" id="IPR050638">
    <property type="entry name" value="AA-Vitamin_Transporters"/>
</dbReference>
<dbReference type="GO" id="GO:0016020">
    <property type="term" value="C:membrane"/>
    <property type="evidence" value="ECO:0007669"/>
    <property type="project" value="UniProtKB-SubCell"/>
</dbReference>
<dbReference type="InterPro" id="IPR037185">
    <property type="entry name" value="EmrE-like"/>
</dbReference>
<comment type="caution">
    <text evidence="8">The sequence shown here is derived from an EMBL/GenBank/DDBJ whole genome shotgun (WGS) entry which is preliminary data.</text>
</comment>
<dbReference type="InterPro" id="IPR000620">
    <property type="entry name" value="EamA_dom"/>
</dbReference>
<feature type="transmembrane region" description="Helical" evidence="6">
    <location>
        <begin position="289"/>
        <end position="307"/>
    </location>
</feature>
<feature type="domain" description="EamA" evidence="7">
    <location>
        <begin position="171"/>
        <end position="308"/>
    </location>
</feature>
<dbReference type="SUPFAM" id="SSF103481">
    <property type="entry name" value="Multidrug resistance efflux transporter EmrE"/>
    <property type="match status" value="2"/>
</dbReference>
<keyword evidence="9" id="KW-1185">Reference proteome</keyword>
<evidence type="ECO:0000256" key="4">
    <source>
        <dbReference type="ARBA" id="ARBA00022989"/>
    </source>
</evidence>
<keyword evidence="3 6" id="KW-0812">Transmembrane</keyword>
<feature type="transmembrane region" description="Helical" evidence="6">
    <location>
        <begin position="266"/>
        <end position="283"/>
    </location>
</feature>